<dbReference type="InterPro" id="IPR014284">
    <property type="entry name" value="RNA_pol_sigma-70_dom"/>
</dbReference>
<dbReference type="InterPro" id="IPR039425">
    <property type="entry name" value="RNA_pol_sigma-70-like"/>
</dbReference>
<dbReference type="PANTHER" id="PTHR43133">
    <property type="entry name" value="RNA POLYMERASE ECF-TYPE SIGMA FACTO"/>
    <property type="match status" value="1"/>
</dbReference>
<name>A0ABS7G8X1_9BACT</name>
<evidence type="ECO:0000256" key="2">
    <source>
        <dbReference type="ARBA" id="ARBA00023015"/>
    </source>
</evidence>
<dbReference type="InterPro" id="IPR013325">
    <property type="entry name" value="RNA_pol_sigma_r2"/>
</dbReference>
<dbReference type="Gene3D" id="1.10.1740.10">
    <property type="match status" value="1"/>
</dbReference>
<keyword evidence="8" id="KW-1185">Reference proteome</keyword>
<proteinExistence type="inferred from homology"/>
<dbReference type="Gene3D" id="1.10.10.10">
    <property type="entry name" value="Winged helix-like DNA-binding domain superfamily/Winged helix DNA-binding domain"/>
    <property type="match status" value="1"/>
</dbReference>
<feature type="domain" description="RNA polymerase sigma-70 region 2" evidence="5">
    <location>
        <begin position="24"/>
        <end position="89"/>
    </location>
</feature>
<comment type="caution">
    <text evidence="7">The sequence shown here is derived from an EMBL/GenBank/DDBJ whole genome shotgun (WGS) entry which is preliminary data.</text>
</comment>
<dbReference type="RefSeq" id="WP_220249297.1">
    <property type="nucleotide sequence ID" value="NZ_JAICCF010000001.1"/>
</dbReference>
<dbReference type="Pfam" id="PF08281">
    <property type="entry name" value="Sigma70_r4_2"/>
    <property type="match status" value="1"/>
</dbReference>
<reference evidence="7 8" key="1">
    <citation type="submission" date="2021-08" db="EMBL/GenBank/DDBJ databases">
        <title>The genome sequence of Chitinophaga sp. B61.</title>
        <authorList>
            <person name="Zhang X."/>
        </authorList>
    </citation>
    <scope>NUCLEOTIDE SEQUENCE [LARGE SCALE GENOMIC DNA]</scope>
    <source>
        <strain evidence="7 8">B61</strain>
    </source>
</reference>
<comment type="similarity">
    <text evidence="1">Belongs to the sigma-70 factor family. ECF subfamily.</text>
</comment>
<dbReference type="InterPro" id="IPR013249">
    <property type="entry name" value="RNA_pol_sigma70_r4_t2"/>
</dbReference>
<evidence type="ECO:0000256" key="1">
    <source>
        <dbReference type="ARBA" id="ARBA00010641"/>
    </source>
</evidence>
<evidence type="ECO:0000259" key="6">
    <source>
        <dbReference type="Pfam" id="PF08281"/>
    </source>
</evidence>
<gene>
    <name evidence="7" type="ORF">K1Y79_07100</name>
</gene>
<dbReference type="Proteomes" id="UP000812961">
    <property type="component" value="Unassembled WGS sequence"/>
</dbReference>
<dbReference type="EMBL" id="JAICCF010000001">
    <property type="protein sequence ID" value="MBW8684100.1"/>
    <property type="molecule type" value="Genomic_DNA"/>
</dbReference>
<feature type="domain" description="RNA polymerase sigma factor 70 region 4 type 2" evidence="6">
    <location>
        <begin position="124"/>
        <end position="170"/>
    </location>
</feature>
<dbReference type="PANTHER" id="PTHR43133:SF46">
    <property type="entry name" value="RNA POLYMERASE SIGMA-70 FACTOR ECF SUBFAMILY"/>
    <property type="match status" value="1"/>
</dbReference>
<dbReference type="InterPro" id="IPR013324">
    <property type="entry name" value="RNA_pol_sigma_r3/r4-like"/>
</dbReference>
<keyword evidence="2" id="KW-0805">Transcription regulation</keyword>
<keyword evidence="4" id="KW-0804">Transcription</keyword>
<protein>
    <submittedName>
        <fullName evidence="7">Sigma-70 family RNA polymerase sigma factor</fullName>
    </submittedName>
</protein>
<keyword evidence="3" id="KW-0731">Sigma factor</keyword>
<dbReference type="SUPFAM" id="SSF88946">
    <property type="entry name" value="Sigma2 domain of RNA polymerase sigma factors"/>
    <property type="match status" value="1"/>
</dbReference>
<evidence type="ECO:0000313" key="8">
    <source>
        <dbReference type="Proteomes" id="UP000812961"/>
    </source>
</evidence>
<evidence type="ECO:0000256" key="4">
    <source>
        <dbReference type="ARBA" id="ARBA00023163"/>
    </source>
</evidence>
<sequence length="198" mass="23199">MENYSDIRLLDLIREGNNHAFTALVNRYWENLYTHIYARLKHHDDVNDILQEIFISVWKNKETITVDDNETIASYLFRAARYCIIDHFGKPQTAIYNEELLAESLAAHITVSAHEILVSKEMEQQVDEVLNRMPERLQLPYRLSRYQHLSNREIASRLSLSEQTVKNNISITLRYLRTHFNEQNGMAGILLITIIIPS</sequence>
<organism evidence="7 8">
    <name type="scientific">Chitinophaga rhizophila</name>
    <dbReference type="NCBI Taxonomy" id="2866212"/>
    <lineage>
        <taxon>Bacteria</taxon>
        <taxon>Pseudomonadati</taxon>
        <taxon>Bacteroidota</taxon>
        <taxon>Chitinophagia</taxon>
        <taxon>Chitinophagales</taxon>
        <taxon>Chitinophagaceae</taxon>
        <taxon>Chitinophaga</taxon>
    </lineage>
</organism>
<evidence type="ECO:0000313" key="7">
    <source>
        <dbReference type="EMBL" id="MBW8684100.1"/>
    </source>
</evidence>
<evidence type="ECO:0000256" key="3">
    <source>
        <dbReference type="ARBA" id="ARBA00023082"/>
    </source>
</evidence>
<dbReference type="SUPFAM" id="SSF88659">
    <property type="entry name" value="Sigma3 and sigma4 domains of RNA polymerase sigma factors"/>
    <property type="match status" value="1"/>
</dbReference>
<accession>A0ABS7G8X1</accession>
<dbReference type="InterPro" id="IPR007627">
    <property type="entry name" value="RNA_pol_sigma70_r2"/>
</dbReference>
<evidence type="ECO:0000259" key="5">
    <source>
        <dbReference type="Pfam" id="PF04542"/>
    </source>
</evidence>
<dbReference type="Pfam" id="PF04542">
    <property type="entry name" value="Sigma70_r2"/>
    <property type="match status" value="1"/>
</dbReference>
<dbReference type="InterPro" id="IPR036388">
    <property type="entry name" value="WH-like_DNA-bd_sf"/>
</dbReference>
<dbReference type="NCBIfam" id="TIGR02937">
    <property type="entry name" value="sigma70-ECF"/>
    <property type="match status" value="1"/>
</dbReference>